<keyword evidence="1" id="KW-0175">Coiled coil</keyword>
<protein>
    <submittedName>
        <fullName evidence="3">Uncharacterized protein</fullName>
    </submittedName>
</protein>
<reference evidence="3" key="1">
    <citation type="submission" date="2020-10" db="EMBL/GenBank/DDBJ databases">
        <authorList>
            <person name="Gilroy R."/>
        </authorList>
    </citation>
    <scope>NUCLEOTIDE SEQUENCE</scope>
    <source>
        <strain evidence="3">ChiSjej4B22-9803</strain>
    </source>
</reference>
<dbReference type="Proteomes" id="UP000824111">
    <property type="component" value="Unassembled WGS sequence"/>
</dbReference>
<dbReference type="EMBL" id="DVND01000187">
    <property type="protein sequence ID" value="HIU49169.1"/>
    <property type="molecule type" value="Genomic_DNA"/>
</dbReference>
<keyword evidence="2" id="KW-1133">Transmembrane helix</keyword>
<dbReference type="AlphaFoldDB" id="A0A9D1LW61"/>
<keyword evidence="2" id="KW-0472">Membrane</keyword>
<keyword evidence="2" id="KW-0812">Transmembrane</keyword>
<evidence type="ECO:0000313" key="3">
    <source>
        <dbReference type="EMBL" id="HIU49169.1"/>
    </source>
</evidence>
<evidence type="ECO:0000256" key="2">
    <source>
        <dbReference type="SAM" id="Phobius"/>
    </source>
</evidence>
<organism evidence="3 4">
    <name type="scientific">Candidatus Avimonoglobus intestinipullorum</name>
    <dbReference type="NCBI Taxonomy" id="2840699"/>
    <lineage>
        <taxon>Bacteria</taxon>
        <taxon>Bacillati</taxon>
        <taxon>Bacillota</taxon>
        <taxon>Clostridia</taxon>
        <taxon>Eubacteriales</taxon>
        <taxon>Candidatus Avimonoglobus</taxon>
    </lineage>
</organism>
<feature type="transmembrane region" description="Helical" evidence="2">
    <location>
        <begin position="12"/>
        <end position="31"/>
    </location>
</feature>
<proteinExistence type="predicted"/>
<sequence length="148" mass="16434">MAKKAENKSLFLYTALIFIVAILIILLAFFGQSNMQSQQPEVSPSVSAGGGITESAARLSEENRVLLEQVRAYEQENTALEQENQELETANTAAQQLNAINEKLISIYMSIYNEDYDAANQALAEIAPETLTPAQKEFYDILLIKTKN</sequence>
<evidence type="ECO:0000313" key="4">
    <source>
        <dbReference type="Proteomes" id="UP000824111"/>
    </source>
</evidence>
<reference evidence="3" key="2">
    <citation type="journal article" date="2021" name="PeerJ">
        <title>Extensive microbial diversity within the chicken gut microbiome revealed by metagenomics and culture.</title>
        <authorList>
            <person name="Gilroy R."/>
            <person name="Ravi A."/>
            <person name="Getino M."/>
            <person name="Pursley I."/>
            <person name="Horton D.L."/>
            <person name="Alikhan N.F."/>
            <person name="Baker D."/>
            <person name="Gharbi K."/>
            <person name="Hall N."/>
            <person name="Watson M."/>
            <person name="Adriaenssens E.M."/>
            <person name="Foster-Nyarko E."/>
            <person name="Jarju S."/>
            <person name="Secka A."/>
            <person name="Antonio M."/>
            <person name="Oren A."/>
            <person name="Chaudhuri R.R."/>
            <person name="La Ragione R."/>
            <person name="Hildebrand F."/>
            <person name="Pallen M.J."/>
        </authorList>
    </citation>
    <scope>NUCLEOTIDE SEQUENCE</scope>
    <source>
        <strain evidence="3">ChiSjej4B22-9803</strain>
    </source>
</reference>
<name>A0A9D1LW61_9FIRM</name>
<comment type="caution">
    <text evidence="3">The sequence shown here is derived from an EMBL/GenBank/DDBJ whole genome shotgun (WGS) entry which is preliminary data.</text>
</comment>
<gene>
    <name evidence="3" type="ORF">IAB04_07365</name>
</gene>
<evidence type="ECO:0000256" key="1">
    <source>
        <dbReference type="SAM" id="Coils"/>
    </source>
</evidence>
<feature type="coiled-coil region" evidence="1">
    <location>
        <begin position="56"/>
        <end position="100"/>
    </location>
</feature>
<accession>A0A9D1LW61</accession>